<dbReference type="OrthoDB" id="291007at2759"/>
<name>A0A9P4NST5_9PEZI</name>
<feature type="region of interest" description="Disordered" evidence="2">
    <location>
        <begin position="243"/>
        <end position="289"/>
    </location>
</feature>
<keyword evidence="1" id="KW-0378">Hydrolase</keyword>
<evidence type="ECO:0000259" key="3">
    <source>
        <dbReference type="Pfam" id="PF01400"/>
    </source>
</evidence>
<comment type="cofactor">
    <cofactor evidence="1">
        <name>Zn(2+)</name>
        <dbReference type="ChEBI" id="CHEBI:29105"/>
    </cofactor>
    <text evidence="1">Binds 1 zinc ion per subunit.</text>
</comment>
<dbReference type="AlphaFoldDB" id="A0A9P4NST5"/>
<dbReference type="Gene3D" id="3.40.390.10">
    <property type="entry name" value="Collagenase (Catalytic Domain)"/>
    <property type="match status" value="1"/>
</dbReference>
<comment type="caution">
    <text evidence="4">The sequence shown here is derived from an EMBL/GenBank/DDBJ whole genome shotgun (WGS) entry which is preliminary data.</text>
</comment>
<dbReference type="InterPro" id="IPR001506">
    <property type="entry name" value="Peptidase_M12A"/>
</dbReference>
<accession>A0A9P4NST5</accession>
<organism evidence="4 5">
    <name type="scientific">Tothia fuscella</name>
    <dbReference type="NCBI Taxonomy" id="1048955"/>
    <lineage>
        <taxon>Eukaryota</taxon>
        <taxon>Fungi</taxon>
        <taxon>Dikarya</taxon>
        <taxon>Ascomycota</taxon>
        <taxon>Pezizomycotina</taxon>
        <taxon>Dothideomycetes</taxon>
        <taxon>Pleosporomycetidae</taxon>
        <taxon>Venturiales</taxon>
        <taxon>Cylindrosympodiaceae</taxon>
        <taxon>Tothia</taxon>
    </lineage>
</organism>
<evidence type="ECO:0000256" key="2">
    <source>
        <dbReference type="SAM" id="MobiDB-lite"/>
    </source>
</evidence>
<dbReference type="GO" id="GO:0006508">
    <property type="term" value="P:proteolysis"/>
    <property type="evidence" value="ECO:0007669"/>
    <property type="project" value="UniProtKB-KW"/>
</dbReference>
<dbReference type="GO" id="GO:0004222">
    <property type="term" value="F:metalloendopeptidase activity"/>
    <property type="evidence" value="ECO:0007669"/>
    <property type="project" value="UniProtKB-UniRule"/>
</dbReference>
<evidence type="ECO:0000313" key="4">
    <source>
        <dbReference type="EMBL" id="KAF2430649.1"/>
    </source>
</evidence>
<gene>
    <name evidence="4" type="ORF">EJ08DRAFT_714282</name>
</gene>
<dbReference type="EC" id="3.4.24.-" evidence="1"/>
<dbReference type="PRINTS" id="PR00480">
    <property type="entry name" value="ASTACIN"/>
</dbReference>
<protein>
    <recommendedName>
        <fullName evidence="1">Metalloendopeptidase</fullName>
        <ecNumber evidence="1">3.4.24.-</ecNumber>
    </recommendedName>
</protein>
<feature type="domain" description="Peptidase M12A" evidence="3">
    <location>
        <begin position="123"/>
        <end position="151"/>
    </location>
</feature>
<dbReference type="SUPFAM" id="SSF55486">
    <property type="entry name" value="Metalloproteases ('zincins'), catalytic domain"/>
    <property type="match status" value="2"/>
</dbReference>
<evidence type="ECO:0000256" key="1">
    <source>
        <dbReference type="RuleBase" id="RU361183"/>
    </source>
</evidence>
<dbReference type="Proteomes" id="UP000800235">
    <property type="component" value="Unassembled WGS sequence"/>
</dbReference>
<evidence type="ECO:0000313" key="5">
    <source>
        <dbReference type="Proteomes" id="UP000800235"/>
    </source>
</evidence>
<dbReference type="InterPro" id="IPR024079">
    <property type="entry name" value="MetalloPept_cat_dom_sf"/>
</dbReference>
<keyword evidence="1" id="KW-0479">Metal-binding</keyword>
<keyword evidence="1" id="KW-0645">Protease</keyword>
<dbReference type="EMBL" id="MU007037">
    <property type="protein sequence ID" value="KAF2430649.1"/>
    <property type="molecule type" value="Genomic_DNA"/>
</dbReference>
<sequence>MVDPRVGAQHFSWAWNKYSDYCPAFIEICYWDQTALDKIEWVLLPAIDIWHDSLGPNRGVQFIIDPEKLCDQDNPHGIRRVAIHWSTSTANLANVRIGFLPYFKTMGLHWTEEANDHSLAIPMMVHELGHVLGLFHEHQRTDARQYTEIYCWNLGGAAQAWAIFMEYPLEDEGGRMPNIEDAEKYLCNDFKVASDGRWDDLWTAPQTEANLVLTGKNGRTWYWTAQKGPSRGDIRAVKRLYPDVLPPPGSEQNSDAPEPTTLLTTAKGPTATNSIEAGLVGNFQGPNRS</sequence>
<proteinExistence type="predicted"/>
<keyword evidence="1" id="KW-0482">Metalloprotease</keyword>
<dbReference type="Pfam" id="PF01400">
    <property type="entry name" value="Astacin"/>
    <property type="match status" value="1"/>
</dbReference>
<keyword evidence="1" id="KW-0862">Zinc</keyword>
<dbReference type="GO" id="GO:0046872">
    <property type="term" value="F:metal ion binding"/>
    <property type="evidence" value="ECO:0007669"/>
    <property type="project" value="UniProtKB-KW"/>
</dbReference>
<keyword evidence="5" id="KW-1185">Reference proteome</keyword>
<reference evidence="4" key="1">
    <citation type="journal article" date="2020" name="Stud. Mycol.">
        <title>101 Dothideomycetes genomes: a test case for predicting lifestyles and emergence of pathogens.</title>
        <authorList>
            <person name="Haridas S."/>
            <person name="Albert R."/>
            <person name="Binder M."/>
            <person name="Bloem J."/>
            <person name="Labutti K."/>
            <person name="Salamov A."/>
            <person name="Andreopoulos B."/>
            <person name="Baker S."/>
            <person name="Barry K."/>
            <person name="Bills G."/>
            <person name="Bluhm B."/>
            <person name="Cannon C."/>
            <person name="Castanera R."/>
            <person name="Culley D."/>
            <person name="Daum C."/>
            <person name="Ezra D."/>
            <person name="Gonzalez J."/>
            <person name="Henrissat B."/>
            <person name="Kuo A."/>
            <person name="Liang C."/>
            <person name="Lipzen A."/>
            <person name="Lutzoni F."/>
            <person name="Magnuson J."/>
            <person name="Mondo S."/>
            <person name="Nolan M."/>
            <person name="Ohm R."/>
            <person name="Pangilinan J."/>
            <person name="Park H.-J."/>
            <person name="Ramirez L."/>
            <person name="Alfaro M."/>
            <person name="Sun H."/>
            <person name="Tritt A."/>
            <person name="Yoshinaga Y."/>
            <person name="Zwiers L.-H."/>
            <person name="Turgeon B."/>
            <person name="Goodwin S."/>
            <person name="Spatafora J."/>
            <person name="Crous P."/>
            <person name="Grigoriev I."/>
        </authorList>
    </citation>
    <scope>NUCLEOTIDE SEQUENCE</scope>
    <source>
        <strain evidence="4">CBS 130266</strain>
    </source>
</reference>